<comment type="caution">
    <text evidence="2">The sequence shown here is derived from an EMBL/GenBank/DDBJ whole genome shotgun (WGS) entry which is preliminary data.</text>
</comment>
<sequence>YFDKNNWPDSPKRTDSYIKSDSKKKNKSESSSTFSEQIIPATIFKEKISLDGSGNPFDIDKLLSS</sequence>
<name>A0ABN7WW15_GIGMA</name>
<evidence type="ECO:0000313" key="3">
    <source>
        <dbReference type="Proteomes" id="UP000789901"/>
    </source>
</evidence>
<feature type="non-terminal residue" evidence="2">
    <location>
        <position position="1"/>
    </location>
</feature>
<evidence type="ECO:0000256" key="1">
    <source>
        <dbReference type="SAM" id="MobiDB-lite"/>
    </source>
</evidence>
<reference evidence="2 3" key="1">
    <citation type="submission" date="2021-06" db="EMBL/GenBank/DDBJ databases">
        <authorList>
            <person name="Kallberg Y."/>
            <person name="Tangrot J."/>
            <person name="Rosling A."/>
        </authorList>
    </citation>
    <scope>NUCLEOTIDE SEQUENCE [LARGE SCALE GENOMIC DNA]</scope>
    <source>
        <strain evidence="2 3">120-4 pot B 10/14</strain>
    </source>
</reference>
<keyword evidence="3" id="KW-1185">Reference proteome</keyword>
<evidence type="ECO:0000313" key="2">
    <source>
        <dbReference type="EMBL" id="CAG8841730.1"/>
    </source>
</evidence>
<organism evidence="2 3">
    <name type="scientific">Gigaspora margarita</name>
    <dbReference type="NCBI Taxonomy" id="4874"/>
    <lineage>
        <taxon>Eukaryota</taxon>
        <taxon>Fungi</taxon>
        <taxon>Fungi incertae sedis</taxon>
        <taxon>Mucoromycota</taxon>
        <taxon>Glomeromycotina</taxon>
        <taxon>Glomeromycetes</taxon>
        <taxon>Diversisporales</taxon>
        <taxon>Gigasporaceae</taxon>
        <taxon>Gigaspora</taxon>
    </lineage>
</organism>
<dbReference type="EMBL" id="CAJVQB010066697">
    <property type="protein sequence ID" value="CAG8841730.1"/>
    <property type="molecule type" value="Genomic_DNA"/>
</dbReference>
<feature type="compositionally biased region" description="Basic and acidic residues" evidence="1">
    <location>
        <begin position="10"/>
        <end position="23"/>
    </location>
</feature>
<dbReference type="Proteomes" id="UP000789901">
    <property type="component" value="Unassembled WGS sequence"/>
</dbReference>
<proteinExistence type="predicted"/>
<feature type="non-terminal residue" evidence="2">
    <location>
        <position position="65"/>
    </location>
</feature>
<gene>
    <name evidence="2" type="ORF">GMARGA_LOCUS35596</name>
</gene>
<accession>A0ABN7WW15</accession>
<feature type="region of interest" description="Disordered" evidence="1">
    <location>
        <begin position="1"/>
        <end position="35"/>
    </location>
</feature>
<protein>
    <submittedName>
        <fullName evidence="2">17664_t:CDS:1</fullName>
    </submittedName>
</protein>